<dbReference type="CDD" id="cd18719">
    <property type="entry name" value="PIN_Zc3h12a-N4BP1-like"/>
    <property type="match status" value="1"/>
</dbReference>
<dbReference type="AlphaFoldDB" id="A0AAE1LUN1"/>
<gene>
    <name evidence="3" type="ORF">KUF71_025963</name>
</gene>
<dbReference type="GO" id="GO:0036464">
    <property type="term" value="C:cytoplasmic ribonucleoprotein granule"/>
    <property type="evidence" value="ECO:0007669"/>
    <property type="project" value="TreeGrafter"/>
</dbReference>
<name>A0AAE1LUN1_9NEOP</name>
<dbReference type="GO" id="GO:0004521">
    <property type="term" value="F:RNA endonuclease activity"/>
    <property type="evidence" value="ECO:0007669"/>
    <property type="project" value="TreeGrafter"/>
</dbReference>
<evidence type="ECO:0000313" key="3">
    <source>
        <dbReference type="EMBL" id="KAK3931444.1"/>
    </source>
</evidence>
<comment type="caution">
    <text evidence="3">The sequence shown here is derived from an EMBL/GenBank/DDBJ whole genome shotgun (WGS) entry which is preliminary data.</text>
</comment>
<protein>
    <submittedName>
        <fullName evidence="3">Ribonuclease ZC3H12B</fullName>
    </submittedName>
</protein>
<feature type="region of interest" description="Disordered" evidence="1">
    <location>
        <begin position="395"/>
        <end position="424"/>
    </location>
</feature>
<feature type="domain" description="RNase NYN" evidence="2">
    <location>
        <begin position="677"/>
        <end position="826"/>
    </location>
</feature>
<reference evidence="3" key="1">
    <citation type="submission" date="2021-07" db="EMBL/GenBank/DDBJ databases">
        <authorList>
            <person name="Catto M.A."/>
            <person name="Jacobson A."/>
            <person name="Kennedy G."/>
            <person name="Labadie P."/>
            <person name="Hunt B.G."/>
            <person name="Srinivasan R."/>
        </authorList>
    </citation>
    <scope>NUCLEOTIDE SEQUENCE</scope>
    <source>
        <strain evidence="3">PL_HMW_Pooled</strain>
        <tissue evidence="3">Head</tissue>
    </source>
</reference>
<organism evidence="3 4">
    <name type="scientific">Frankliniella fusca</name>
    <dbReference type="NCBI Taxonomy" id="407009"/>
    <lineage>
        <taxon>Eukaryota</taxon>
        <taxon>Metazoa</taxon>
        <taxon>Ecdysozoa</taxon>
        <taxon>Arthropoda</taxon>
        <taxon>Hexapoda</taxon>
        <taxon>Insecta</taxon>
        <taxon>Pterygota</taxon>
        <taxon>Neoptera</taxon>
        <taxon>Paraneoptera</taxon>
        <taxon>Thysanoptera</taxon>
        <taxon>Terebrantia</taxon>
        <taxon>Thripoidea</taxon>
        <taxon>Thripidae</taxon>
        <taxon>Frankliniella</taxon>
    </lineage>
</organism>
<feature type="region of interest" description="Disordered" evidence="1">
    <location>
        <begin position="493"/>
        <end position="516"/>
    </location>
</feature>
<dbReference type="GO" id="GO:0003729">
    <property type="term" value="F:mRNA binding"/>
    <property type="evidence" value="ECO:0007669"/>
    <property type="project" value="TreeGrafter"/>
</dbReference>
<dbReference type="PANTHER" id="PTHR12876:SF35">
    <property type="entry name" value="LD08718P-RELATED"/>
    <property type="match status" value="1"/>
</dbReference>
<sequence length="846" mass="92616">MVKSSSTPTSSAEDKGLIHTGMYLRPSIAASLQRIIRNNLVQERAQFTVAKSQVHPNGLCEIIVKKFSPDVSTVTIMDMLQRCRDCVQDSSPTRNRDSDGNKTIDLSDGDDSVCILSPVSQPALRRRYTPGRRPSVSSISSLSPIPRANQSVSGLFTSAALSSNLMESVKEESIYDRSTLLKSPVSDVADILTSPAPSTNLKEGDEEKSTSDRSTLLISPRSDVEQSPDTTLSAHPLEKVDRSSGNICQQNTVSLPPESVLQRISPLKRPLSDGLKSASLAKKANSAFAGSAVQEDPDSSVLILDISLDPLPSAPTFASSKGTSLSKIQVPRNVMEPFSSSNPENTGAGLANSCKNKLKSESLHSDVLKRDQNILSEPSTSRRSVELLDICEDAPPNESIDLKKSPTESGKQIRSKMSVDQQHTVSGRVSIPFSDTLPHMQVDESTEAVPTLPADGAQLVTGSTKDSSSMDVQANTVPDVPVINIGLDNQSVKPVSNKLSTSSEDSTNESSSEDSLDEIIIEKEVKNISPNNTVLIDDSDDDILVCEVLPTSSNQERRVNKKNKKKNKKILQDKIPAGSVFVASTSKEPSEDFIPLKPIWRRIDPKSSFQVDKKSKLKRIQEKKQKKAQALKKRQLIENGTSSRRNGIPQKAKTSSEKHEYDGNIMNPNSGEPKSGLRPIVIDASNVAVGHGRGKFSVPGLQICIKYFTDKGHKVFAFVPKYRRFQVSPEERQILDKLETEGILSFTPSRTLQSGKKLASYDDRFIVQTAAELGGVVVSTDNFRDLLEENEAWRETIEKRLLMFTWVQDMLLFPNDPLGRDGPHLTEFLRFPNQPSDNQPSTSSSA</sequence>
<feature type="compositionally biased region" description="Basic residues" evidence="1">
    <location>
        <begin position="624"/>
        <end position="634"/>
    </location>
</feature>
<accession>A0AAE1LUN1</accession>
<feature type="compositionally biased region" description="Low complexity" evidence="1">
    <location>
        <begin position="132"/>
        <end position="144"/>
    </location>
</feature>
<evidence type="ECO:0000256" key="1">
    <source>
        <dbReference type="SAM" id="MobiDB-lite"/>
    </source>
</evidence>
<feature type="compositionally biased region" description="Basic and acidic residues" evidence="1">
    <location>
        <begin position="202"/>
        <end position="211"/>
    </location>
</feature>
<dbReference type="GO" id="GO:0005634">
    <property type="term" value="C:nucleus"/>
    <property type="evidence" value="ECO:0007669"/>
    <property type="project" value="TreeGrafter"/>
</dbReference>
<feature type="compositionally biased region" description="Low complexity" evidence="1">
    <location>
        <begin position="499"/>
        <end position="510"/>
    </location>
</feature>
<dbReference type="InterPro" id="IPR051101">
    <property type="entry name" value="ZC3H12/N4BP1_RNase_Reg"/>
</dbReference>
<dbReference type="FunFam" id="3.40.50.11980:FF:000001">
    <property type="entry name" value="ZC3H12A isoform 1"/>
    <property type="match status" value="1"/>
</dbReference>
<feature type="region of interest" description="Disordered" evidence="1">
    <location>
        <begin position="124"/>
        <end position="144"/>
    </location>
</feature>
<dbReference type="EMBL" id="JAHWGI010001425">
    <property type="protein sequence ID" value="KAK3931444.1"/>
    <property type="molecule type" value="Genomic_DNA"/>
</dbReference>
<evidence type="ECO:0000259" key="2">
    <source>
        <dbReference type="Pfam" id="PF11977"/>
    </source>
</evidence>
<dbReference type="Proteomes" id="UP001219518">
    <property type="component" value="Unassembled WGS sequence"/>
</dbReference>
<dbReference type="InterPro" id="IPR021869">
    <property type="entry name" value="RNase_Zc3h12_NYN"/>
</dbReference>
<evidence type="ECO:0000313" key="4">
    <source>
        <dbReference type="Proteomes" id="UP001219518"/>
    </source>
</evidence>
<proteinExistence type="predicted"/>
<feature type="region of interest" description="Disordered" evidence="1">
    <location>
        <begin position="617"/>
        <end position="674"/>
    </location>
</feature>
<dbReference type="PANTHER" id="PTHR12876">
    <property type="entry name" value="N4BP1-RELATED"/>
    <property type="match status" value="1"/>
</dbReference>
<dbReference type="Gene3D" id="3.40.50.11980">
    <property type="match status" value="1"/>
</dbReference>
<dbReference type="Pfam" id="PF11977">
    <property type="entry name" value="RNase_Zc3h12a"/>
    <property type="match status" value="1"/>
</dbReference>
<feature type="region of interest" description="Disordered" evidence="1">
    <location>
        <begin position="190"/>
        <end position="244"/>
    </location>
</feature>
<reference evidence="3" key="2">
    <citation type="journal article" date="2023" name="BMC Genomics">
        <title>Pest status, molecular evolution, and epigenetic factors derived from the genome assembly of Frankliniella fusca, a thysanopteran phytovirus vector.</title>
        <authorList>
            <person name="Catto M.A."/>
            <person name="Labadie P.E."/>
            <person name="Jacobson A.L."/>
            <person name="Kennedy G.G."/>
            <person name="Srinivasan R."/>
            <person name="Hunt B.G."/>
        </authorList>
    </citation>
    <scope>NUCLEOTIDE SEQUENCE</scope>
    <source>
        <strain evidence="3">PL_HMW_Pooled</strain>
    </source>
</reference>
<keyword evidence="4" id="KW-1185">Reference proteome</keyword>